<evidence type="ECO:0000313" key="3">
    <source>
        <dbReference type="Proteomes" id="UP000256970"/>
    </source>
</evidence>
<dbReference type="PANTHER" id="PTHR33471">
    <property type="entry name" value="ATP-DEPENDENT ZINC METALLOPROTEASE-RELATED"/>
    <property type="match status" value="1"/>
</dbReference>
<dbReference type="Proteomes" id="UP000256970">
    <property type="component" value="Unassembled WGS sequence"/>
</dbReference>
<dbReference type="AlphaFoldDB" id="A0A383VHW6"/>
<protein>
    <submittedName>
        <fullName evidence="1">Uncharacterized protein</fullName>
    </submittedName>
</protein>
<evidence type="ECO:0000313" key="1">
    <source>
        <dbReference type="EMBL" id="SZX65118.1"/>
    </source>
</evidence>
<dbReference type="GO" id="GO:0005524">
    <property type="term" value="F:ATP binding"/>
    <property type="evidence" value="ECO:0007669"/>
    <property type="project" value="InterPro"/>
</dbReference>
<reference evidence="1 3" key="1">
    <citation type="submission" date="2016-10" db="EMBL/GenBank/DDBJ databases">
        <authorList>
            <person name="Cai Z."/>
        </authorList>
    </citation>
    <scope>NUCLEOTIDE SEQUENCE [LARGE SCALE GENOMIC DNA]</scope>
</reference>
<keyword evidence="3" id="KW-1185">Reference proteome</keyword>
<accession>A0A383VHW6</accession>
<dbReference type="EMBL" id="FNXT01000636">
    <property type="protein sequence ID" value="SZX65404.1"/>
    <property type="molecule type" value="Genomic_DNA"/>
</dbReference>
<evidence type="ECO:0000313" key="2">
    <source>
        <dbReference type="EMBL" id="SZX65404.1"/>
    </source>
</evidence>
<dbReference type="SUPFAM" id="SSF140990">
    <property type="entry name" value="FtsH protease domain-like"/>
    <property type="match status" value="1"/>
</dbReference>
<name>A0A383VHW6_TETOB</name>
<dbReference type="PANTHER" id="PTHR33471:SF1">
    <property type="entry name" value="OS01G0382700 PROTEIN"/>
    <property type="match status" value="1"/>
</dbReference>
<gene>
    <name evidence="1" type="ORF">BQ4739_LOCUS5573</name>
    <name evidence="2" type="ORF">BQ4739_LOCUS5839</name>
</gene>
<dbReference type="GO" id="GO:0006508">
    <property type="term" value="P:proteolysis"/>
    <property type="evidence" value="ECO:0007669"/>
    <property type="project" value="InterPro"/>
</dbReference>
<dbReference type="InterPro" id="IPR037219">
    <property type="entry name" value="Peptidase_M41-like"/>
</dbReference>
<proteinExistence type="predicted"/>
<dbReference type="GO" id="GO:0004176">
    <property type="term" value="F:ATP-dependent peptidase activity"/>
    <property type="evidence" value="ECO:0007669"/>
    <property type="project" value="InterPro"/>
</dbReference>
<dbReference type="EMBL" id="FNXT01000559">
    <property type="protein sequence ID" value="SZX65118.1"/>
    <property type="molecule type" value="Genomic_DNA"/>
</dbReference>
<organism evidence="1 3">
    <name type="scientific">Tetradesmus obliquus</name>
    <name type="common">Green alga</name>
    <name type="synonym">Acutodesmus obliquus</name>
    <dbReference type="NCBI Taxonomy" id="3088"/>
    <lineage>
        <taxon>Eukaryota</taxon>
        <taxon>Viridiplantae</taxon>
        <taxon>Chlorophyta</taxon>
        <taxon>core chlorophytes</taxon>
        <taxon>Chlorophyceae</taxon>
        <taxon>CS clade</taxon>
        <taxon>Sphaeropleales</taxon>
        <taxon>Scenedesmaceae</taxon>
        <taxon>Tetradesmus</taxon>
    </lineage>
</organism>
<sequence>MHAGEVFLIMRQLLKASLPSDFWEWFSSVALAGVVTEYLRFGQAEGGVGDVAQLDQLLRALQFTQKKADGQVRWAVLNVAALLRRHADLHDKLAAAMAAGASVGSCVALIEKDLAGKAELLAAEAGSVSMESPLISTATSSE</sequence>
<dbReference type="GO" id="GO:0004222">
    <property type="term" value="F:metalloendopeptidase activity"/>
    <property type="evidence" value="ECO:0007669"/>
    <property type="project" value="InterPro"/>
</dbReference>